<keyword evidence="1" id="KW-0812">Transmembrane</keyword>
<reference evidence="2 3" key="1">
    <citation type="journal article" date="2013" name="Genome Announc.">
        <title>Genome Sequence of the Sulfate-Reducing Bacterium Desulfotomaculum hydrothermale Lam5(T).</title>
        <authorList>
            <person name="Amin O."/>
            <person name="Fardeau M.L."/>
            <person name="Valette O."/>
            <person name="Hirschler-Rea A."/>
            <person name="Barbe V."/>
            <person name="Medigue C."/>
            <person name="Vacherie B."/>
            <person name="Ollivier B."/>
            <person name="Bertin P.N."/>
            <person name="Dolla A."/>
        </authorList>
    </citation>
    <scope>NUCLEOTIDE SEQUENCE [LARGE SCALE GENOMIC DNA]</scope>
    <source>
        <strain evidence="3">Lam5 / DSM 18033</strain>
    </source>
</reference>
<protein>
    <recommendedName>
        <fullName evidence="4">Bypass of forespore C C-terminal domain-containing protein</fullName>
    </recommendedName>
</protein>
<feature type="transmembrane region" description="Helical" evidence="1">
    <location>
        <begin position="6"/>
        <end position="24"/>
    </location>
</feature>
<keyword evidence="3" id="KW-1185">Reference proteome</keyword>
<comment type="caution">
    <text evidence="2">The sequence shown here is derived from an EMBL/GenBank/DDBJ whole genome shotgun (WGS) entry which is preliminary data.</text>
</comment>
<evidence type="ECO:0000256" key="1">
    <source>
        <dbReference type="SAM" id="Phobius"/>
    </source>
</evidence>
<dbReference type="Proteomes" id="UP000009315">
    <property type="component" value="Unassembled WGS sequence"/>
</dbReference>
<keyword evidence="1" id="KW-1133">Transmembrane helix</keyword>
<accession>K8DXB2</accession>
<dbReference type="EMBL" id="CAOS01000003">
    <property type="protein sequence ID" value="CCO07232.1"/>
    <property type="molecule type" value="Genomic_DNA"/>
</dbReference>
<gene>
    <name evidence="2" type="ORF">DESHY_110176</name>
</gene>
<evidence type="ECO:0000313" key="2">
    <source>
        <dbReference type="EMBL" id="CCO07232.1"/>
    </source>
</evidence>
<dbReference type="STRING" id="1121428.DESHY_110176"/>
<organism evidence="2 3">
    <name type="scientific">Desulforamulus hydrothermalis Lam5 = DSM 18033</name>
    <dbReference type="NCBI Taxonomy" id="1121428"/>
    <lineage>
        <taxon>Bacteria</taxon>
        <taxon>Bacillati</taxon>
        <taxon>Bacillota</taxon>
        <taxon>Clostridia</taxon>
        <taxon>Eubacteriales</taxon>
        <taxon>Peptococcaceae</taxon>
        <taxon>Desulforamulus</taxon>
    </lineage>
</organism>
<evidence type="ECO:0008006" key="4">
    <source>
        <dbReference type="Google" id="ProtNLM"/>
    </source>
</evidence>
<sequence>MLLRFVWIAAGGVMGAVLLGILIMGGRVQQADSGAVLSVLQVFAQQVQATLPADFVIKEEKIYLCGDSEETARKTAASLGIKTARELQDAYNGSEYTTEIFKDQALVKQKVNDFCSYHRSFRHLGIHNNYLAVYQGPLGYQHKLLKVERSFPMSSLSAAFQVKLQQAMEYHRMTPETQAKLRYELEFANEEALNAILENLDEMQD</sequence>
<dbReference type="RefSeq" id="WP_008410052.1">
    <property type="nucleotide sequence ID" value="NZ_CAOS01000003.1"/>
</dbReference>
<name>K8DXB2_9FIRM</name>
<keyword evidence="1" id="KW-0472">Membrane</keyword>
<evidence type="ECO:0000313" key="3">
    <source>
        <dbReference type="Proteomes" id="UP000009315"/>
    </source>
</evidence>
<dbReference type="AlphaFoldDB" id="K8DXB2"/>
<proteinExistence type="predicted"/>